<sequence>MLFKQCSFYTKWKLKLQLVVLLAAKALIFEHNIMSISSIESLTQDTKDESKEQTQEENNEVLKVLEEKITMIDPKHTSGDSEAISNFLRSNKEVKWYMALLGIRIVAFVLCLIAFSVLGANEQKILVNEEITNWFSSGFSVKTPYEFRWYDYDEFKYSFSANVIGFVYSGLQICYLVKYLITKNHTINPKLHGYFNVAIDQTLAYVLISASSSAATAAHLYKSYWIEHGAHKFIEMADASVSMSFFAFVTFALASLVSGFILFRFT</sequence>
<evidence type="ECO:0000256" key="5">
    <source>
        <dbReference type="ARBA" id="ARBA00022692"/>
    </source>
</evidence>
<proteinExistence type="inferred from homology"/>
<reference evidence="10 11" key="2">
    <citation type="journal article" date="2017" name="Front. Plant Sci.">
        <title>Gene Classification and Mining of Molecular Markers Useful in Red Clover (Trifolium pratense) Breeding.</title>
        <authorList>
            <person name="Istvanek J."/>
            <person name="Dluhosova J."/>
            <person name="Dluhos P."/>
            <person name="Patkova L."/>
            <person name="Nedelnik J."/>
            <person name="Repkova J."/>
        </authorList>
    </citation>
    <scope>NUCLEOTIDE SEQUENCE [LARGE SCALE GENOMIC DNA]</scope>
    <source>
        <strain evidence="11">cv. Tatra</strain>
        <tissue evidence="10">Young leaves</tissue>
    </source>
</reference>
<evidence type="ECO:0000256" key="6">
    <source>
        <dbReference type="ARBA" id="ARBA00022989"/>
    </source>
</evidence>
<feature type="transmembrane region" description="Helical" evidence="8">
    <location>
        <begin position="159"/>
        <end position="181"/>
    </location>
</feature>
<evidence type="ECO:0000256" key="8">
    <source>
        <dbReference type="RuleBase" id="RU361233"/>
    </source>
</evidence>
<comment type="caution">
    <text evidence="10">The sequence shown here is derived from an EMBL/GenBank/DDBJ whole genome shotgun (WGS) entry which is preliminary data.</text>
</comment>
<feature type="domain" description="Casparian strip membrane protein" evidence="9">
    <location>
        <begin position="97"/>
        <end position="249"/>
    </location>
</feature>
<protein>
    <recommendedName>
        <fullName evidence="8">CASP-like protein</fullName>
    </recommendedName>
</protein>
<feature type="transmembrane region" description="Helical" evidence="8">
    <location>
        <begin position="241"/>
        <end position="263"/>
    </location>
</feature>
<dbReference type="STRING" id="57577.A0A2K3PS01"/>
<comment type="subunit">
    <text evidence="3 8">Homodimer and heterodimers.</text>
</comment>
<evidence type="ECO:0000313" key="10">
    <source>
        <dbReference type="EMBL" id="PNY18065.1"/>
    </source>
</evidence>
<feature type="transmembrane region" description="Helical" evidence="8">
    <location>
        <begin position="96"/>
        <end position="118"/>
    </location>
</feature>
<organism evidence="10 11">
    <name type="scientific">Trifolium pratense</name>
    <name type="common">Red clover</name>
    <dbReference type="NCBI Taxonomy" id="57577"/>
    <lineage>
        <taxon>Eukaryota</taxon>
        <taxon>Viridiplantae</taxon>
        <taxon>Streptophyta</taxon>
        <taxon>Embryophyta</taxon>
        <taxon>Tracheophyta</taxon>
        <taxon>Spermatophyta</taxon>
        <taxon>Magnoliopsida</taxon>
        <taxon>eudicotyledons</taxon>
        <taxon>Gunneridae</taxon>
        <taxon>Pentapetalae</taxon>
        <taxon>rosids</taxon>
        <taxon>fabids</taxon>
        <taxon>Fabales</taxon>
        <taxon>Fabaceae</taxon>
        <taxon>Papilionoideae</taxon>
        <taxon>50 kb inversion clade</taxon>
        <taxon>NPAAA clade</taxon>
        <taxon>Hologalegina</taxon>
        <taxon>IRL clade</taxon>
        <taxon>Trifolieae</taxon>
        <taxon>Trifolium</taxon>
    </lineage>
</organism>
<keyword evidence="6 8" id="KW-1133">Transmembrane helix</keyword>
<evidence type="ECO:0000256" key="7">
    <source>
        <dbReference type="ARBA" id="ARBA00023136"/>
    </source>
</evidence>
<dbReference type="Pfam" id="PF04535">
    <property type="entry name" value="CASP_dom"/>
    <property type="match status" value="1"/>
</dbReference>
<dbReference type="ExpressionAtlas" id="A0A2K3PS01">
    <property type="expression patterns" value="baseline"/>
</dbReference>
<keyword evidence="5 8" id="KW-0812">Transmembrane</keyword>
<dbReference type="EMBL" id="ASHM01009920">
    <property type="protein sequence ID" value="PNY18065.1"/>
    <property type="molecule type" value="Genomic_DNA"/>
</dbReference>
<feature type="transmembrane region" description="Helical" evidence="8">
    <location>
        <begin position="202"/>
        <end position="221"/>
    </location>
</feature>
<accession>A0A2K3PS01</accession>
<dbReference type="Proteomes" id="UP000236291">
    <property type="component" value="Unassembled WGS sequence"/>
</dbReference>
<comment type="subcellular location">
    <subcellularLocation>
        <location evidence="1 8">Cell membrane</location>
        <topology evidence="1 8">Multi-pass membrane protein</topology>
    </subcellularLocation>
</comment>
<evidence type="ECO:0000256" key="2">
    <source>
        <dbReference type="ARBA" id="ARBA00007651"/>
    </source>
</evidence>
<dbReference type="InterPro" id="IPR006702">
    <property type="entry name" value="CASP_dom"/>
</dbReference>
<comment type="similarity">
    <text evidence="2 8">Belongs to the Casparian strip membrane proteins (CASP) family.</text>
</comment>
<evidence type="ECO:0000256" key="4">
    <source>
        <dbReference type="ARBA" id="ARBA00022475"/>
    </source>
</evidence>
<evidence type="ECO:0000313" key="11">
    <source>
        <dbReference type="Proteomes" id="UP000236291"/>
    </source>
</evidence>
<dbReference type="GO" id="GO:0005886">
    <property type="term" value="C:plasma membrane"/>
    <property type="evidence" value="ECO:0007669"/>
    <property type="project" value="UniProtKB-SubCell"/>
</dbReference>
<dbReference type="AlphaFoldDB" id="A0A2K3PS01"/>
<reference evidence="10 11" key="1">
    <citation type="journal article" date="2014" name="Am. J. Bot.">
        <title>Genome assembly and annotation for red clover (Trifolium pratense; Fabaceae).</title>
        <authorList>
            <person name="Istvanek J."/>
            <person name="Jaros M."/>
            <person name="Krenek A."/>
            <person name="Repkova J."/>
        </authorList>
    </citation>
    <scope>NUCLEOTIDE SEQUENCE [LARGE SCALE GENOMIC DNA]</scope>
    <source>
        <strain evidence="11">cv. Tatra</strain>
        <tissue evidence="10">Young leaves</tissue>
    </source>
</reference>
<evidence type="ECO:0000256" key="3">
    <source>
        <dbReference type="ARBA" id="ARBA00011489"/>
    </source>
</evidence>
<name>A0A2K3PS01_TRIPR</name>
<evidence type="ECO:0000259" key="9">
    <source>
        <dbReference type="Pfam" id="PF04535"/>
    </source>
</evidence>
<dbReference type="PANTHER" id="PTHR33573:SF38">
    <property type="entry name" value="CASP-LIKE PROTEIN 4A1"/>
    <property type="match status" value="1"/>
</dbReference>
<keyword evidence="4 8" id="KW-1003">Cell membrane</keyword>
<gene>
    <name evidence="10" type="ORF">L195_g014822</name>
</gene>
<evidence type="ECO:0000256" key="1">
    <source>
        <dbReference type="ARBA" id="ARBA00004651"/>
    </source>
</evidence>
<keyword evidence="7 8" id="KW-0472">Membrane</keyword>
<dbReference type="PANTHER" id="PTHR33573">
    <property type="entry name" value="CASP-LIKE PROTEIN 4A4"/>
    <property type="match status" value="1"/>
</dbReference>